<accession>A0A9P5NLM9</accession>
<evidence type="ECO:0000256" key="2">
    <source>
        <dbReference type="SAM" id="MobiDB-lite"/>
    </source>
</evidence>
<keyword evidence="5" id="KW-1185">Reference proteome</keyword>
<keyword evidence="1" id="KW-1015">Disulfide bond</keyword>
<dbReference type="Gene3D" id="3.40.30.10">
    <property type="entry name" value="Glutaredoxin"/>
    <property type="match status" value="1"/>
</dbReference>
<sequence length="142" mass="15980">MSNIYAIDSLQSFKRIIERDTPVIVFFYVLKWSTPCEKITPAYIALSDMPEYNSWLCFCKVDCESQPDIASIHGPYPIHLAPTFILYRKGVELGRVVGSNKGPLRELLNKYAPPNRTGSSSYQYTNTSSSNGGRSAPTYGWN</sequence>
<dbReference type="EMBL" id="JADNYJ010000066">
    <property type="protein sequence ID" value="KAF8893734.1"/>
    <property type="molecule type" value="Genomic_DNA"/>
</dbReference>
<evidence type="ECO:0000256" key="1">
    <source>
        <dbReference type="ARBA" id="ARBA00023157"/>
    </source>
</evidence>
<dbReference type="AlphaFoldDB" id="A0A9P5NLM9"/>
<gene>
    <name evidence="4" type="ORF">CPB84DRAFT_1783289</name>
</gene>
<evidence type="ECO:0000259" key="3">
    <source>
        <dbReference type="Pfam" id="PF00085"/>
    </source>
</evidence>
<dbReference type="InterPro" id="IPR036249">
    <property type="entry name" value="Thioredoxin-like_sf"/>
</dbReference>
<dbReference type="Pfam" id="PF00085">
    <property type="entry name" value="Thioredoxin"/>
    <property type="match status" value="1"/>
</dbReference>
<dbReference type="Proteomes" id="UP000724874">
    <property type="component" value="Unassembled WGS sequence"/>
</dbReference>
<dbReference type="InterPro" id="IPR013766">
    <property type="entry name" value="Thioredoxin_domain"/>
</dbReference>
<dbReference type="CDD" id="cd02947">
    <property type="entry name" value="TRX_family"/>
    <property type="match status" value="1"/>
</dbReference>
<proteinExistence type="predicted"/>
<comment type="caution">
    <text evidence="4">The sequence shown here is derived from an EMBL/GenBank/DDBJ whole genome shotgun (WGS) entry which is preliminary data.</text>
</comment>
<dbReference type="OrthoDB" id="2121326at2759"/>
<protein>
    <recommendedName>
        <fullName evidence="3">Thioredoxin domain-containing protein</fullName>
    </recommendedName>
</protein>
<dbReference type="PANTHER" id="PTHR46115">
    <property type="entry name" value="THIOREDOXIN-LIKE PROTEIN 1"/>
    <property type="match status" value="1"/>
</dbReference>
<reference evidence="4" key="1">
    <citation type="submission" date="2020-11" db="EMBL/GenBank/DDBJ databases">
        <authorList>
            <consortium name="DOE Joint Genome Institute"/>
            <person name="Ahrendt S."/>
            <person name="Riley R."/>
            <person name="Andreopoulos W."/>
            <person name="LaButti K."/>
            <person name="Pangilinan J."/>
            <person name="Ruiz-duenas F.J."/>
            <person name="Barrasa J.M."/>
            <person name="Sanchez-Garcia M."/>
            <person name="Camarero S."/>
            <person name="Miyauchi S."/>
            <person name="Serrano A."/>
            <person name="Linde D."/>
            <person name="Babiker R."/>
            <person name="Drula E."/>
            <person name="Ayuso-Fernandez I."/>
            <person name="Pacheco R."/>
            <person name="Padilla G."/>
            <person name="Ferreira P."/>
            <person name="Barriuso J."/>
            <person name="Kellner H."/>
            <person name="Castanera R."/>
            <person name="Alfaro M."/>
            <person name="Ramirez L."/>
            <person name="Pisabarro A.G."/>
            <person name="Kuo A."/>
            <person name="Tritt A."/>
            <person name="Lipzen A."/>
            <person name="He G."/>
            <person name="Yan M."/>
            <person name="Ng V."/>
            <person name="Cullen D."/>
            <person name="Martin F."/>
            <person name="Rosso M.-N."/>
            <person name="Henrissat B."/>
            <person name="Hibbett D."/>
            <person name="Martinez A.T."/>
            <person name="Grigoriev I.V."/>
        </authorList>
    </citation>
    <scope>NUCLEOTIDE SEQUENCE</scope>
    <source>
        <strain evidence="4">AH 44721</strain>
    </source>
</reference>
<evidence type="ECO:0000313" key="4">
    <source>
        <dbReference type="EMBL" id="KAF8893734.1"/>
    </source>
</evidence>
<feature type="compositionally biased region" description="Low complexity" evidence="2">
    <location>
        <begin position="118"/>
        <end position="132"/>
    </location>
</feature>
<evidence type="ECO:0000313" key="5">
    <source>
        <dbReference type="Proteomes" id="UP000724874"/>
    </source>
</evidence>
<organism evidence="4 5">
    <name type="scientific">Gymnopilus junonius</name>
    <name type="common">Spectacular rustgill mushroom</name>
    <name type="synonym">Gymnopilus spectabilis subsp. junonius</name>
    <dbReference type="NCBI Taxonomy" id="109634"/>
    <lineage>
        <taxon>Eukaryota</taxon>
        <taxon>Fungi</taxon>
        <taxon>Dikarya</taxon>
        <taxon>Basidiomycota</taxon>
        <taxon>Agaricomycotina</taxon>
        <taxon>Agaricomycetes</taxon>
        <taxon>Agaricomycetidae</taxon>
        <taxon>Agaricales</taxon>
        <taxon>Agaricineae</taxon>
        <taxon>Hymenogastraceae</taxon>
        <taxon>Gymnopilus</taxon>
    </lineage>
</organism>
<feature type="domain" description="Thioredoxin" evidence="3">
    <location>
        <begin position="11"/>
        <end position="106"/>
    </location>
</feature>
<feature type="region of interest" description="Disordered" evidence="2">
    <location>
        <begin position="108"/>
        <end position="142"/>
    </location>
</feature>
<dbReference type="SUPFAM" id="SSF52833">
    <property type="entry name" value="Thioredoxin-like"/>
    <property type="match status" value="1"/>
</dbReference>
<name>A0A9P5NLM9_GYMJU</name>